<evidence type="ECO:0000313" key="3">
    <source>
        <dbReference type="EMBL" id="TNC51185.1"/>
    </source>
</evidence>
<dbReference type="Pfam" id="PF03364">
    <property type="entry name" value="Polyketide_cyc"/>
    <property type="match status" value="1"/>
</dbReference>
<evidence type="ECO:0000256" key="1">
    <source>
        <dbReference type="ARBA" id="ARBA00008918"/>
    </source>
</evidence>
<dbReference type="InterPro" id="IPR044996">
    <property type="entry name" value="COQ10-like"/>
</dbReference>
<dbReference type="EMBL" id="VDFU01000005">
    <property type="protein sequence ID" value="TNC51185.1"/>
    <property type="molecule type" value="Genomic_DNA"/>
</dbReference>
<comment type="caution">
    <text evidence="3">The sequence shown here is derived from an EMBL/GenBank/DDBJ whole genome shotgun (WGS) entry which is preliminary data.</text>
</comment>
<proteinExistence type="inferred from homology"/>
<accession>A0A5C4N1G0</accession>
<dbReference type="CDD" id="cd07813">
    <property type="entry name" value="COQ10p_like"/>
    <property type="match status" value="1"/>
</dbReference>
<comment type="similarity">
    <text evidence="1">Belongs to the ribosome association toxin RatA family.</text>
</comment>
<keyword evidence="4" id="KW-1185">Reference proteome</keyword>
<reference evidence="3 4" key="1">
    <citation type="submission" date="2019-06" db="EMBL/GenBank/DDBJ databases">
        <title>YIM 131921 draft genome.</title>
        <authorList>
            <person name="Jiang L."/>
        </authorList>
    </citation>
    <scope>NUCLEOTIDE SEQUENCE [LARGE SCALE GENOMIC DNA]</scope>
    <source>
        <strain evidence="3 4">YIM 131921</strain>
    </source>
</reference>
<evidence type="ECO:0000259" key="2">
    <source>
        <dbReference type="Pfam" id="PF03364"/>
    </source>
</evidence>
<dbReference type="InterPro" id="IPR005031">
    <property type="entry name" value="COQ10_START"/>
</dbReference>
<sequence length="152" mass="17679">MTTHSETRILPYTAQQMYDLVADVARYPEFLPWTAGARIRSVEDRGDHQEMLADLVISFKLFRESFGSRVLLYPATKRIETEYMEGPFKRMQSVWGFRDVPAGVEVSFSTDFEFRNRLLQKAAGVFFYQAMQQVVRAFEKRAQQLYGVRSTA</sequence>
<dbReference type="OrthoDB" id="9804759at2"/>
<dbReference type="AlphaFoldDB" id="A0A5C4N1G0"/>
<dbReference type="InterPro" id="IPR023393">
    <property type="entry name" value="START-like_dom_sf"/>
</dbReference>
<dbReference type="PANTHER" id="PTHR12901:SF10">
    <property type="entry name" value="COENZYME Q-BINDING PROTEIN COQ10, MITOCHONDRIAL"/>
    <property type="match status" value="1"/>
</dbReference>
<dbReference type="PANTHER" id="PTHR12901">
    <property type="entry name" value="SPERM PROTEIN HOMOLOG"/>
    <property type="match status" value="1"/>
</dbReference>
<feature type="domain" description="Coenzyme Q-binding protein COQ10 START" evidence="2">
    <location>
        <begin position="10"/>
        <end position="139"/>
    </location>
</feature>
<dbReference type="Proteomes" id="UP000305887">
    <property type="component" value="Unassembled WGS sequence"/>
</dbReference>
<dbReference type="SUPFAM" id="SSF55961">
    <property type="entry name" value="Bet v1-like"/>
    <property type="match status" value="1"/>
</dbReference>
<organism evidence="3 4">
    <name type="scientific">Rubellimicrobium rubrum</name>
    <dbReference type="NCBI Taxonomy" id="2585369"/>
    <lineage>
        <taxon>Bacteria</taxon>
        <taxon>Pseudomonadati</taxon>
        <taxon>Pseudomonadota</taxon>
        <taxon>Alphaproteobacteria</taxon>
        <taxon>Rhodobacterales</taxon>
        <taxon>Roseobacteraceae</taxon>
        <taxon>Rubellimicrobium</taxon>
    </lineage>
</organism>
<protein>
    <submittedName>
        <fullName evidence="3">Type II toxin-antitoxin system RatA family toxin</fullName>
    </submittedName>
</protein>
<gene>
    <name evidence="3" type="ORF">FHG66_06465</name>
</gene>
<dbReference type="GO" id="GO:0048039">
    <property type="term" value="F:ubiquinone binding"/>
    <property type="evidence" value="ECO:0007669"/>
    <property type="project" value="InterPro"/>
</dbReference>
<evidence type="ECO:0000313" key="4">
    <source>
        <dbReference type="Proteomes" id="UP000305887"/>
    </source>
</evidence>
<dbReference type="Gene3D" id="3.30.530.20">
    <property type="match status" value="1"/>
</dbReference>
<dbReference type="RefSeq" id="WP_139075927.1">
    <property type="nucleotide sequence ID" value="NZ_VDFU01000005.1"/>
</dbReference>
<dbReference type="GO" id="GO:0045333">
    <property type="term" value="P:cellular respiration"/>
    <property type="evidence" value="ECO:0007669"/>
    <property type="project" value="InterPro"/>
</dbReference>
<name>A0A5C4N1G0_9RHOB</name>